<evidence type="ECO:0000313" key="2">
    <source>
        <dbReference type="EMBL" id="QDO88462.1"/>
    </source>
</evidence>
<accession>A0A516GAD1</accession>
<sequence>MQVYDDVVFYPACGNEVLGLSGDTWYQLLPDEHRALREEPDDENSRGPASPGTFTTGRSYARPAQASKMTLTHGIYVPAVVALGPGDDVGDVTVFADGLARFESESGDLITWLT</sequence>
<dbReference type="RefSeq" id="WP_143783140.1">
    <property type="nucleotide sequence ID" value="NZ_CP041616.1"/>
</dbReference>
<name>A0A516GAD1_9MICO</name>
<dbReference type="EMBL" id="CP041616">
    <property type="protein sequence ID" value="QDO88462.1"/>
    <property type="molecule type" value="Genomic_DNA"/>
</dbReference>
<organism evidence="2 3">
    <name type="scientific">Ornithinimicrobium ciconiae</name>
    <dbReference type="NCBI Taxonomy" id="2594265"/>
    <lineage>
        <taxon>Bacteria</taxon>
        <taxon>Bacillati</taxon>
        <taxon>Actinomycetota</taxon>
        <taxon>Actinomycetes</taxon>
        <taxon>Micrococcales</taxon>
        <taxon>Ornithinimicrobiaceae</taxon>
        <taxon>Ornithinimicrobium</taxon>
    </lineage>
</organism>
<keyword evidence="3" id="KW-1185">Reference proteome</keyword>
<dbReference type="KEGG" id="orz:FNH13_09010"/>
<dbReference type="Proteomes" id="UP000315395">
    <property type="component" value="Chromosome"/>
</dbReference>
<dbReference type="AlphaFoldDB" id="A0A516GAD1"/>
<reference evidence="2 3" key="1">
    <citation type="submission" date="2019-07" db="EMBL/GenBank/DDBJ databases">
        <title>complete genome sequencing of Ornithinimicrobium sp. H23M54.</title>
        <authorList>
            <person name="Bae J.-W."/>
            <person name="Lee S.-Y."/>
        </authorList>
    </citation>
    <scope>NUCLEOTIDE SEQUENCE [LARGE SCALE GENOMIC DNA]</scope>
    <source>
        <strain evidence="2 3">H23M54</strain>
    </source>
</reference>
<evidence type="ECO:0000313" key="3">
    <source>
        <dbReference type="Proteomes" id="UP000315395"/>
    </source>
</evidence>
<dbReference type="OrthoDB" id="5147732at2"/>
<proteinExistence type="predicted"/>
<feature type="region of interest" description="Disordered" evidence="1">
    <location>
        <begin position="35"/>
        <end position="60"/>
    </location>
</feature>
<evidence type="ECO:0000256" key="1">
    <source>
        <dbReference type="SAM" id="MobiDB-lite"/>
    </source>
</evidence>
<protein>
    <submittedName>
        <fullName evidence="2">Uncharacterized protein</fullName>
    </submittedName>
</protein>
<gene>
    <name evidence="2" type="ORF">FNH13_09010</name>
</gene>